<dbReference type="AlphaFoldDB" id="A0A7C8I6H9"/>
<reference evidence="5 6" key="1">
    <citation type="submission" date="2020-01" db="EMBL/GenBank/DDBJ databases">
        <authorList>
            <consortium name="DOE Joint Genome Institute"/>
            <person name="Haridas S."/>
            <person name="Albert R."/>
            <person name="Binder M."/>
            <person name="Bloem J."/>
            <person name="Labutti K."/>
            <person name="Salamov A."/>
            <person name="Andreopoulos B."/>
            <person name="Baker S.E."/>
            <person name="Barry K."/>
            <person name="Bills G."/>
            <person name="Bluhm B.H."/>
            <person name="Cannon C."/>
            <person name="Castanera R."/>
            <person name="Culley D.E."/>
            <person name="Daum C."/>
            <person name="Ezra D."/>
            <person name="Gonzalez J.B."/>
            <person name="Henrissat B."/>
            <person name="Kuo A."/>
            <person name="Liang C."/>
            <person name="Lipzen A."/>
            <person name="Lutzoni F."/>
            <person name="Magnuson J."/>
            <person name="Mondo S."/>
            <person name="Nolan M."/>
            <person name="Ohm R."/>
            <person name="Pangilinan J."/>
            <person name="Park H.-J.H."/>
            <person name="Ramirez L."/>
            <person name="Alfaro M."/>
            <person name="Sun H."/>
            <person name="Tritt A."/>
            <person name="Yoshinaga Y."/>
            <person name="Zwiers L.-H.L."/>
            <person name="Turgeon B.G."/>
            <person name="Goodwin S.B."/>
            <person name="Spatafora J.W."/>
            <person name="Crous P.W."/>
            <person name="Grigoriev I.V."/>
        </authorList>
    </citation>
    <scope>NUCLEOTIDE SEQUENCE [LARGE SCALE GENOMIC DNA]</scope>
    <source>
        <strain evidence="5 6">CBS 611.86</strain>
    </source>
</reference>
<evidence type="ECO:0000313" key="5">
    <source>
        <dbReference type="EMBL" id="KAF2865667.1"/>
    </source>
</evidence>
<dbReference type="InterPro" id="IPR000073">
    <property type="entry name" value="AB_hydrolase_1"/>
</dbReference>
<comment type="similarity">
    <text evidence="1">Belongs to the AB hydrolase superfamily. AB hydrolase 4 family.</text>
</comment>
<dbReference type="SUPFAM" id="SSF53474">
    <property type="entry name" value="alpha/beta-Hydrolases"/>
    <property type="match status" value="1"/>
</dbReference>
<dbReference type="Gene3D" id="3.40.50.1820">
    <property type="entry name" value="alpha/beta hydrolase"/>
    <property type="match status" value="1"/>
</dbReference>
<evidence type="ECO:0000259" key="4">
    <source>
        <dbReference type="Pfam" id="PF00561"/>
    </source>
</evidence>
<feature type="region of interest" description="Disordered" evidence="3">
    <location>
        <begin position="17"/>
        <end position="49"/>
    </location>
</feature>
<name>A0A7C8I6H9_9PLEO</name>
<feature type="active site" description="Charge relay system" evidence="2">
    <location>
        <position position="377"/>
    </location>
</feature>
<feature type="compositionally biased region" description="Low complexity" evidence="3">
    <location>
        <begin position="19"/>
        <end position="35"/>
    </location>
</feature>
<accession>A0A7C8I6H9</accession>
<keyword evidence="6" id="KW-1185">Reference proteome</keyword>
<dbReference type="EMBL" id="JAADJZ010000032">
    <property type="protein sequence ID" value="KAF2865667.1"/>
    <property type="molecule type" value="Genomic_DNA"/>
</dbReference>
<feature type="active site" description="Charge relay system" evidence="2">
    <location>
        <position position="245"/>
    </location>
</feature>
<dbReference type="GO" id="GO:0051792">
    <property type="term" value="P:medium-chain fatty acid biosynthetic process"/>
    <property type="evidence" value="ECO:0007669"/>
    <property type="project" value="TreeGrafter"/>
</dbReference>
<evidence type="ECO:0000313" key="6">
    <source>
        <dbReference type="Proteomes" id="UP000481861"/>
    </source>
</evidence>
<dbReference type="GO" id="GO:0051793">
    <property type="term" value="P:medium-chain fatty acid catabolic process"/>
    <property type="evidence" value="ECO:0007669"/>
    <property type="project" value="TreeGrafter"/>
</dbReference>
<dbReference type="Proteomes" id="UP000481861">
    <property type="component" value="Unassembled WGS sequence"/>
</dbReference>
<comment type="caution">
    <text evidence="5">The sequence shown here is derived from an EMBL/GenBank/DDBJ whole genome shotgun (WGS) entry which is preliminary data.</text>
</comment>
<proteinExistence type="inferred from homology"/>
<dbReference type="GO" id="GO:0008126">
    <property type="term" value="F:acetylesterase activity"/>
    <property type="evidence" value="ECO:0007669"/>
    <property type="project" value="TreeGrafter"/>
</dbReference>
<dbReference type="InterPro" id="IPR050960">
    <property type="entry name" value="AB_hydrolase_4_sf"/>
</dbReference>
<evidence type="ECO:0000256" key="3">
    <source>
        <dbReference type="SAM" id="MobiDB-lite"/>
    </source>
</evidence>
<evidence type="ECO:0000256" key="1">
    <source>
        <dbReference type="ARBA" id="ARBA00010884"/>
    </source>
</evidence>
<feature type="active site" description="Charge relay system" evidence="2">
    <location>
        <position position="406"/>
    </location>
</feature>
<evidence type="ECO:0000256" key="2">
    <source>
        <dbReference type="PIRSR" id="PIRSR005211-1"/>
    </source>
</evidence>
<dbReference type="PIRSF" id="PIRSF005211">
    <property type="entry name" value="Ab_hydro_YheT"/>
    <property type="match status" value="1"/>
</dbReference>
<dbReference type="PANTHER" id="PTHR10794">
    <property type="entry name" value="ABHYDROLASE DOMAIN-CONTAINING PROTEIN"/>
    <property type="match status" value="1"/>
</dbReference>
<dbReference type="InterPro" id="IPR012020">
    <property type="entry name" value="ABHD4"/>
</dbReference>
<dbReference type="OrthoDB" id="5954035at2759"/>
<gene>
    <name evidence="5" type="ORF">BDV95DRAFT_506709</name>
</gene>
<protein>
    <submittedName>
        <fullName evidence="5">Medium-chain fatty acid ethyl ester synthase/esteras-like protein 1</fullName>
    </submittedName>
</protein>
<dbReference type="Pfam" id="PF00561">
    <property type="entry name" value="Abhydrolase_1"/>
    <property type="match status" value="1"/>
</dbReference>
<organism evidence="5 6">
    <name type="scientific">Massariosphaeria phaeospora</name>
    <dbReference type="NCBI Taxonomy" id="100035"/>
    <lineage>
        <taxon>Eukaryota</taxon>
        <taxon>Fungi</taxon>
        <taxon>Dikarya</taxon>
        <taxon>Ascomycota</taxon>
        <taxon>Pezizomycotina</taxon>
        <taxon>Dothideomycetes</taxon>
        <taxon>Pleosporomycetidae</taxon>
        <taxon>Pleosporales</taxon>
        <taxon>Pleosporales incertae sedis</taxon>
        <taxon>Massariosphaeria</taxon>
    </lineage>
</organism>
<feature type="domain" description="AB hydrolase-1" evidence="4">
    <location>
        <begin position="165"/>
        <end position="323"/>
    </location>
</feature>
<dbReference type="GO" id="GO:0047372">
    <property type="term" value="F:monoacylglycerol lipase activity"/>
    <property type="evidence" value="ECO:0007669"/>
    <property type="project" value="TreeGrafter"/>
</dbReference>
<sequence>MFDPSFLLGHAKTSYTHHPSPISLPLKPPSSATSPPTTPQDATKSTPLSSFTSTTLPACRLNPLLFNGHLQTIHSALLPATAGPAIHYKRRLFTSTHSVYPGIFTADFVIPAPPTDDSTPKHDAELPERTTWFTAAELHDMENANANAQLDDDDDDAEKHTDTTPMLVCLHGLTGGSHETYLRCALAPLLSTGWSACVLNARGCARSLITTPYLFNARSTYDLHQLVLYLRATFPSRPLFGIGFSLGANILTNYVGEQGAACMLKAAVAVSNPWNLEVCNAMLCRTVFGREVYSRALGRNTLALYERHKEVMVRNERIDVERVGRCRYLYEFDRYVEVIQAPTWGYPTEGAYYRDSQSCDALLSVRIPFLAINAEDDPISAVQAIPYEEFKANPYTILCTTNWGGHLGWFQVGGTRWFATAVAAFLTRFHEEMDGSAIAAARTGAEAEEPDKKYPIYDPNHRRLILPAA</sequence>
<dbReference type="InterPro" id="IPR029058">
    <property type="entry name" value="AB_hydrolase_fold"/>
</dbReference>
<dbReference type="PANTHER" id="PTHR10794:SF63">
    <property type="entry name" value="ALPHA_BETA HYDROLASE 1, ISOFORM A"/>
    <property type="match status" value="1"/>
</dbReference>